<feature type="non-terminal residue" evidence="3">
    <location>
        <position position="1"/>
    </location>
</feature>
<dbReference type="EMBL" id="ASPP01008167">
    <property type="protein sequence ID" value="ETO25974.1"/>
    <property type="molecule type" value="Genomic_DNA"/>
</dbReference>
<protein>
    <submittedName>
        <fullName evidence="3">Uncharacterized protein</fullName>
    </submittedName>
</protein>
<dbReference type="InterPro" id="IPR039959">
    <property type="entry name" value="Fimbrin/Plastin"/>
</dbReference>
<comment type="caution">
    <text evidence="3">The sequence shown here is derived from an EMBL/GenBank/DDBJ whole genome shotgun (WGS) entry which is preliminary data.</text>
</comment>
<organism evidence="3 4">
    <name type="scientific">Reticulomyxa filosa</name>
    <dbReference type="NCBI Taxonomy" id="46433"/>
    <lineage>
        <taxon>Eukaryota</taxon>
        <taxon>Sar</taxon>
        <taxon>Rhizaria</taxon>
        <taxon>Retaria</taxon>
        <taxon>Foraminifera</taxon>
        <taxon>Monothalamids</taxon>
        <taxon>Reticulomyxidae</taxon>
        <taxon>Reticulomyxa</taxon>
    </lineage>
</organism>
<dbReference type="GO" id="GO:0051015">
    <property type="term" value="F:actin filament binding"/>
    <property type="evidence" value="ECO:0007669"/>
    <property type="project" value="InterPro"/>
</dbReference>
<dbReference type="PANTHER" id="PTHR19961:SF18">
    <property type="entry name" value="FI19014P1"/>
    <property type="match status" value="1"/>
</dbReference>
<dbReference type="SUPFAM" id="SSF47576">
    <property type="entry name" value="Calponin-homology domain, CH-domain"/>
    <property type="match status" value="1"/>
</dbReference>
<dbReference type="GO" id="GO:0005884">
    <property type="term" value="C:actin filament"/>
    <property type="evidence" value="ECO:0007669"/>
    <property type="project" value="TreeGrafter"/>
</dbReference>
<keyword evidence="2" id="KW-0009">Actin-binding</keyword>
<dbReference type="AlphaFoldDB" id="X6NJS9"/>
<sequence length="335" mass="38812">ETQLEDVQKSGQVLVSTLNERHRDVEASVEKLWTETNVGDKHDGRQFHERLERLKVNNEEWKDALVSSVNTVAEVRVAPTPEVHFLDEEEDKDLWWLDKDEERRQHIDSITITSQEEKKLELLGTYMNRQFTDSDEPVICLYTPQPKLDTHHVLSALYDCELLCEFVNLIDENFIDIRVIHKPEPLKPYPLSSKNVKENVQLLVGSLKALGIHIDHGDQPYEKWSDPATHFKILETVIEELHTKKLKMYVNVKDHPEINQLREKNESPEEMARIAPQQWLKRWLNIHLGKPASSPIAHYNDTLYAVMKRIDPAFASSAPVESFLADPILAAQHMV</sequence>
<dbReference type="GO" id="GO:0051639">
    <property type="term" value="P:actin filament network formation"/>
    <property type="evidence" value="ECO:0007669"/>
    <property type="project" value="TreeGrafter"/>
</dbReference>
<accession>X6NJS9</accession>
<dbReference type="GO" id="GO:0032432">
    <property type="term" value="C:actin filament bundle"/>
    <property type="evidence" value="ECO:0007669"/>
    <property type="project" value="TreeGrafter"/>
</dbReference>
<dbReference type="InterPro" id="IPR036872">
    <property type="entry name" value="CH_dom_sf"/>
</dbReference>
<keyword evidence="1" id="KW-0677">Repeat</keyword>
<name>X6NJS9_RETFI</name>
<dbReference type="GO" id="GO:0005737">
    <property type="term" value="C:cytoplasm"/>
    <property type="evidence" value="ECO:0007669"/>
    <property type="project" value="TreeGrafter"/>
</dbReference>
<evidence type="ECO:0000313" key="3">
    <source>
        <dbReference type="EMBL" id="ETO25974.1"/>
    </source>
</evidence>
<evidence type="ECO:0000256" key="1">
    <source>
        <dbReference type="ARBA" id="ARBA00022737"/>
    </source>
</evidence>
<evidence type="ECO:0000256" key="2">
    <source>
        <dbReference type="ARBA" id="ARBA00023203"/>
    </source>
</evidence>
<gene>
    <name evidence="3" type="ORF">RFI_11160</name>
</gene>
<keyword evidence="4" id="KW-1185">Reference proteome</keyword>
<dbReference type="GO" id="GO:0051017">
    <property type="term" value="P:actin filament bundle assembly"/>
    <property type="evidence" value="ECO:0007669"/>
    <property type="project" value="InterPro"/>
</dbReference>
<dbReference type="Proteomes" id="UP000023152">
    <property type="component" value="Unassembled WGS sequence"/>
</dbReference>
<proteinExistence type="predicted"/>
<evidence type="ECO:0000313" key="4">
    <source>
        <dbReference type="Proteomes" id="UP000023152"/>
    </source>
</evidence>
<reference evidence="3 4" key="1">
    <citation type="journal article" date="2013" name="Curr. Biol.">
        <title>The Genome of the Foraminiferan Reticulomyxa filosa.</title>
        <authorList>
            <person name="Glockner G."/>
            <person name="Hulsmann N."/>
            <person name="Schleicher M."/>
            <person name="Noegel A.A."/>
            <person name="Eichinger L."/>
            <person name="Gallinger C."/>
            <person name="Pawlowski J."/>
            <person name="Sierra R."/>
            <person name="Euteneuer U."/>
            <person name="Pillet L."/>
            <person name="Moustafa A."/>
            <person name="Platzer M."/>
            <person name="Groth M."/>
            <person name="Szafranski K."/>
            <person name="Schliwa M."/>
        </authorList>
    </citation>
    <scope>NUCLEOTIDE SEQUENCE [LARGE SCALE GENOMIC DNA]</scope>
</reference>
<dbReference type="PANTHER" id="PTHR19961">
    <property type="entry name" value="FIMBRIN/PLASTIN"/>
    <property type="match status" value="1"/>
</dbReference>